<dbReference type="InterPro" id="IPR010131">
    <property type="entry name" value="MdtP/NodT-like"/>
</dbReference>
<dbReference type="Proteomes" id="UP000322184">
    <property type="component" value="Unassembled WGS sequence"/>
</dbReference>
<dbReference type="Gene3D" id="1.20.1600.10">
    <property type="entry name" value="Outer membrane efflux proteins (OEP)"/>
    <property type="match status" value="1"/>
</dbReference>
<keyword evidence="1" id="KW-0175">Coiled coil</keyword>
<dbReference type="AlphaFoldDB" id="A0A5B0WI91"/>
<dbReference type="PANTHER" id="PTHR30203:SF30">
    <property type="entry name" value="OUTER MEMBRANE PROTEIN-RELATED"/>
    <property type="match status" value="1"/>
</dbReference>
<dbReference type="GO" id="GO:0015562">
    <property type="term" value="F:efflux transmembrane transporter activity"/>
    <property type="evidence" value="ECO:0007669"/>
    <property type="project" value="InterPro"/>
</dbReference>
<evidence type="ECO:0000313" key="2">
    <source>
        <dbReference type="EMBL" id="KAA1186784.1"/>
    </source>
</evidence>
<protein>
    <submittedName>
        <fullName evidence="2">TolC family protein</fullName>
    </submittedName>
</protein>
<evidence type="ECO:0000256" key="1">
    <source>
        <dbReference type="SAM" id="Coils"/>
    </source>
</evidence>
<proteinExistence type="predicted"/>
<feature type="coiled-coil region" evidence="1">
    <location>
        <begin position="212"/>
        <end position="273"/>
    </location>
</feature>
<dbReference type="SUPFAM" id="SSF56954">
    <property type="entry name" value="Outer membrane efflux proteins (OEP)"/>
    <property type="match status" value="1"/>
</dbReference>
<dbReference type="STRING" id="880156.AM629_03275"/>
<comment type="caution">
    <text evidence="2">The sequence shown here is derived from an EMBL/GenBank/DDBJ whole genome shotgun (WGS) entry which is preliminary data.</text>
</comment>
<sequence>MISQIFLRIMGAVIGLVIALPVKPLLAEQLVPSQATMSVTSTMSITSTMSATNTISLSQQTIDITLGDAIYLGLRNNRSIRSAYLDRIAQKFDLRVAEDRFTPKLLLNSRYAVVRNQSDRYRQSEIMPTSTMLGEYGTQFSLSWTSRTTWANNAGRNRNDGVSFSVIQPLLKGAGKDVATAPVRLAQMMEQINRLNLKATVSQTITQVIMAYRELLRAQEQLQIARDALERSRQLLEVNKAMIAAGRMAAFEIVQTEAEVAMQELAAEEAANQLDTSRLELLRLLALDLQTQVKATDKLEAKRIDINLLQAQHLAQEHQPSYLTQLITAEQAAINLIVARNDRLWDVSLVGRTSQVRDRTGSNSSRNWENYAGVQVEIPIGDLSQRQAEVRAQVDVQNQDIRLTEAKQSLERDVGNAARDIGTRWRQYEIAQRALDLSRRKLEIEREKLTVGRSSNFQVLSFETDLRNAENVRLNALIAYLNAQAELDETLGTTLGSWDIALND</sequence>
<evidence type="ECO:0000313" key="3">
    <source>
        <dbReference type="Proteomes" id="UP000322184"/>
    </source>
</evidence>
<dbReference type="PANTHER" id="PTHR30203">
    <property type="entry name" value="OUTER MEMBRANE CATION EFFLUX PROTEIN"/>
    <property type="match status" value="1"/>
</dbReference>
<reference evidence="2 3" key="1">
    <citation type="submission" date="2019-09" db="EMBL/GenBank/DDBJ databases">
        <title>Whole genome sequence of Photorhabdus heterorhabditis strain ETL (Enterobacteriales: Enterobacteriaceae) a bacterial symbiont of Heterorhabditis zealandica strain ETL (Rhabditida: Heterorhabditidae).</title>
        <authorList>
            <person name="Lulamba T.E."/>
            <person name="Serepa-Dlamini M.H."/>
        </authorList>
    </citation>
    <scope>NUCLEOTIDE SEQUENCE [LARGE SCALE GENOMIC DNA]</scope>
    <source>
        <strain evidence="2 3">ETL</strain>
    </source>
</reference>
<gene>
    <name evidence="2" type="ORF">F0L16_13290</name>
</gene>
<dbReference type="EMBL" id="VTUW01000024">
    <property type="protein sequence ID" value="KAA1186784.1"/>
    <property type="molecule type" value="Genomic_DNA"/>
</dbReference>
<organism evidence="2 3">
    <name type="scientific">Photorhabdus heterorhabditis</name>
    <dbReference type="NCBI Taxonomy" id="880156"/>
    <lineage>
        <taxon>Bacteria</taxon>
        <taxon>Pseudomonadati</taxon>
        <taxon>Pseudomonadota</taxon>
        <taxon>Gammaproteobacteria</taxon>
        <taxon>Enterobacterales</taxon>
        <taxon>Morganellaceae</taxon>
        <taxon>Photorhabdus</taxon>
    </lineage>
</organism>
<accession>A0A5B0WI91</accession>
<name>A0A5B0WI91_9GAMM</name>